<evidence type="ECO:0000313" key="3">
    <source>
        <dbReference type="EMBL" id="ETL93214.1"/>
    </source>
</evidence>
<evidence type="ECO:0000313" key="1">
    <source>
        <dbReference type="EMBL" id="ETK86657.1"/>
    </source>
</evidence>
<dbReference type="EMBL" id="KI679646">
    <property type="protein sequence ID" value="ETL93214.1"/>
    <property type="molecule type" value="Genomic_DNA"/>
</dbReference>
<reference evidence="1" key="2">
    <citation type="submission" date="2013-11" db="EMBL/GenBank/DDBJ databases">
        <title>The Genome Sequence of Phytophthora parasitica CJ02B3.</title>
        <authorList>
            <consortium name="The Broad Institute Genomics Platform"/>
            <person name="Russ C."/>
            <person name="Tyler B."/>
            <person name="Panabieres F."/>
            <person name="Shan W."/>
            <person name="Tripathy S."/>
            <person name="Grunwald N."/>
            <person name="Machado M."/>
            <person name="Johnson C.S."/>
            <person name="Arredondo F."/>
            <person name="Hong C."/>
            <person name="Coffey M."/>
            <person name="Young S.K."/>
            <person name="Zeng Q."/>
            <person name="Gargeya S."/>
            <person name="Fitzgerald M."/>
            <person name="Abouelleil A."/>
            <person name="Alvarado L."/>
            <person name="Chapman S.B."/>
            <person name="Gainer-Dewar J."/>
            <person name="Goldberg J."/>
            <person name="Griggs A."/>
            <person name="Gujja S."/>
            <person name="Hansen M."/>
            <person name="Howarth C."/>
            <person name="Imamovic A."/>
            <person name="Ireland A."/>
            <person name="Larimer J."/>
            <person name="McCowan C."/>
            <person name="Murphy C."/>
            <person name="Pearson M."/>
            <person name="Poon T.W."/>
            <person name="Priest M."/>
            <person name="Roberts A."/>
            <person name="Saif S."/>
            <person name="Shea T."/>
            <person name="Sykes S."/>
            <person name="Wortman J."/>
            <person name="Nusbaum C."/>
            <person name="Birren B."/>
        </authorList>
    </citation>
    <scope>NUCLEOTIDE SEQUENCE [LARGE SCALE GENOMIC DNA]</scope>
    <source>
        <strain evidence="1">CJ02B3</strain>
    </source>
</reference>
<reference evidence="3" key="1">
    <citation type="submission" date="2013-11" db="EMBL/GenBank/DDBJ databases">
        <title>The Genome Sequence of Phytophthora parasitica CHvinca01.</title>
        <authorList>
            <consortium name="The Broad Institute Genomics Platform"/>
            <person name="Russ C."/>
            <person name="Tyler B."/>
            <person name="Panabieres F."/>
            <person name="Shan W."/>
            <person name="Tripathy S."/>
            <person name="Grunwald N."/>
            <person name="Machado M."/>
            <person name="Johnson C.S."/>
            <person name="Arredondo F."/>
            <person name="Hong C."/>
            <person name="Coffey M."/>
            <person name="Young S.K."/>
            <person name="Zeng Q."/>
            <person name="Gargeya S."/>
            <person name="Fitzgerald M."/>
            <person name="Abouelleil A."/>
            <person name="Alvarado L."/>
            <person name="Chapman S.B."/>
            <person name="Gainer-Dewar J."/>
            <person name="Goldberg J."/>
            <person name="Griggs A."/>
            <person name="Gujja S."/>
            <person name="Hansen M."/>
            <person name="Howarth C."/>
            <person name="Imamovic A."/>
            <person name="Ireland A."/>
            <person name="Larimer J."/>
            <person name="McCowan C."/>
            <person name="Murphy C."/>
            <person name="Pearson M."/>
            <person name="Poon T.W."/>
            <person name="Priest M."/>
            <person name="Roberts A."/>
            <person name="Saif S."/>
            <person name="Shea T."/>
            <person name="Sykes S."/>
            <person name="Wortman J."/>
            <person name="Nusbaum C."/>
            <person name="Birren B."/>
        </authorList>
    </citation>
    <scope>NUCLEOTIDE SEQUENCE [LARGE SCALE GENOMIC DNA]</scope>
    <source>
        <strain evidence="3">CHvinca01</strain>
    </source>
</reference>
<dbReference type="EMBL" id="KI672917">
    <property type="protein sequence ID" value="ETL40066.1"/>
    <property type="molecule type" value="Genomic_DNA"/>
</dbReference>
<sequence>DVIRTYRPSLNPASTHAFSAVIHAFVAAARRVSRKPLCTP</sequence>
<dbReference type="Proteomes" id="UP000053864">
    <property type="component" value="Unassembled WGS sequence"/>
</dbReference>
<evidence type="ECO:0000313" key="5">
    <source>
        <dbReference type="Proteomes" id="UP000053864"/>
    </source>
</evidence>
<dbReference type="Proteomes" id="UP000054532">
    <property type="component" value="Unassembled WGS sequence"/>
</dbReference>
<evidence type="ECO:0000313" key="2">
    <source>
        <dbReference type="EMBL" id="ETL40066.1"/>
    </source>
</evidence>
<dbReference type="EMBL" id="KI686286">
    <property type="protein sequence ID" value="ETK86657.1"/>
    <property type="molecule type" value="Genomic_DNA"/>
</dbReference>
<reference evidence="4" key="4">
    <citation type="submission" date="2013-11" db="EMBL/GenBank/DDBJ databases">
        <title>The Genome Sequence of Phytophthora parasitica IAC_01/95.</title>
        <authorList>
            <consortium name="The Broad Institute Genomics Platform"/>
            <person name="Russ C."/>
            <person name="Tyler B."/>
            <person name="Panabieres F."/>
            <person name="Shan W."/>
            <person name="Tripathy S."/>
            <person name="Grunwald N."/>
            <person name="Machado M."/>
            <person name="Johnson C.S."/>
            <person name="Arredondo F."/>
            <person name="Hong C."/>
            <person name="Coffey M."/>
            <person name="Young S.K."/>
            <person name="Zeng Q."/>
            <person name="Gargeya S."/>
            <person name="Fitzgerald M."/>
            <person name="Abouelleil A."/>
            <person name="Alvarado L."/>
            <person name="Chapman S.B."/>
            <person name="Gainer-Dewar J."/>
            <person name="Goldberg J."/>
            <person name="Griggs A."/>
            <person name="Gujja S."/>
            <person name="Hansen M."/>
            <person name="Howarth C."/>
            <person name="Imamovic A."/>
            <person name="Ireland A."/>
            <person name="Larimer J."/>
            <person name="McCowan C."/>
            <person name="Murphy C."/>
            <person name="Pearson M."/>
            <person name="Poon T.W."/>
            <person name="Priest M."/>
            <person name="Roberts A."/>
            <person name="Saif S."/>
            <person name="Shea T."/>
            <person name="Sykes S."/>
            <person name="Wortman J."/>
            <person name="Nusbaum C."/>
            <person name="Birren B."/>
        </authorList>
    </citation>
    <scope>NUCLEOTIDE SEQUENCE [LARGE SCALE GENOMIC DNA]</scope>
    <source>
        <strain evidence="4">IAC_01/95</strain>
    </source>
</reference>
<name>W2GUL0_PHYNI</name>
<gene>
    <name evidence="4" type="ORF">L914_08621</name>
    <name evidence="1" type="ORF">L915_08743</name>
    <name evidence="2" type="ORF">L916_08671</name>
    <name evidence="3" type="ORF">L917_08574</name>
</gene>
<dbReference type="Proteomes" id="UP000053236">
    <property type="component" value="Unassembled WGS sequence"/>
</dbReference>
<accession>W2GUL0</accession>
<dbReference type="EMBL" id="KI692857">
    <property type="protein sequence ID" value="ETM46491.1"/>
    <property type="molecule type" value="Genomic_DNA"/>
</dbReference>
<reference evidence="2 5" key="3">
    <citation type="submission" date="2013-11" db="EMBL/GenBank/DDBJ databases">
        <title>The Genome Sequence of Phytophthora parasitica CJ05E6.</title>
        <authorList>
            <consortium name="The Broad Institute Genomics Platform"/>
            <person name="Russ C."/>
            <person name="Tyler B."/>
            <person name="Panabieres F."/>
            <person name="Shan W."/>
            <person name="Tripathy S."/>
            <person name="Grunwald N."/>
            <person name="Machado M."/>
            <person name="Johnson C.S."/>
            <person name="Arredondo F."/>
            <person name="Hong C."/>
            <person name="Coffey M."/>
            <person name="Young S.K."/>
            <person name="Zeng Q."/>
            <person name="Gargeya S."/>
            <person name="Fitzgerald M."/>
            <person name="Abouelleil A."/>
            <person name="Alvarado L."/>
            <person name="Chapman S.B."/>
            <person name="Gainer-Dewar J."/>
            <person name="Goldberg J."/>
            <person name="Griggs A."/>
            <person name="Gujja S."/>
            <person name="Hansen M."/>
            <person name="Howarth C."/>
            <person name="Imamovic A."/>
            <person name="Ireland A."/>
            <person name="Larimer J."/>
            <person name="McCowan C."/>
            <person name="Murphy C."/>
            <person name="Pearson M."/>
            <person name="Poon T.W."/>
            <person name="Priest M."/>
            <person name="Roberts A."/>
            <person name="Saif S."/>
            <person name="Shea T."/>
            <person name="Sykes S."/>
            <person name="Wortman J."/>
            <person name="Nusbaum C."/>
            <person name="Birren B."/>
        </authorList>
    </citation>
    <scope>NUCLEOTIDE SEQUENCE [LARGE SCALE GENOMIC DNA]</scope>
    <source>
        <strain evidence="2 5">CJ05E6</strain>
    </source>
</reference>
<dbReference type="Proteomes" id="UP000054423">
    <property type="component" value="Unassembled WGS sequence"/>
</dbReference>
<protein>
    <submittedName>
        <fullName evidence="1">Uncharacterized protein</fullName>
    </submittedName>
</protein>
<evidence type="ECO:0000313" key="4">
    <source>
        <dbReference type="EMBL" id="ETM46491.1"/>
    </source>
</evidence>
<proteinExistence type="predicted"/>
<feature type="non-terminal residue" evidence="1">
    <location>
        <position position="1"/>
    </location>
</feature>
<dbReference type="AlphaFoldDB" id="W2GUL0"/>
<organism evidence="1">
    <name type="scientific">Phytophthora nicotianae</name>
    <name type="common">Potato buckeye rot agent</name>
    <name type="synonym">Phytophthora parasitica</name>
    <dbReference type="NCBI Taxonomy" id="4792"/>
    <lineage>
        <taxon>Eukaryota</taxon>
        <taxon>Sar</taxon>
        <taxon>Stramenopiles</taxon>
        <taxon>Oomycota</taxon>
        <taxon>Peronosporomycetes</taxon>
        <taxon>Peronosporales</taxon>
        <taxon>Peronosporaceae</taxon>
        <taxon>Phytophthora</taxon>
    </lineage>
</organism>